<dbReference type="InterPro" id="IPR000792">
    <property type="entry name" value="Tscrpt_reg_LuxR_C"/>
</dbReference>
<dbReference type="Gene3D" id="3.30.450.20">
    <property type="entry name" value="PAS domain"/>
    <property type="match status" value="1"/>
</dbReference>
<proteinExistence type="predicted"/>
<dbReference type="PANTHER" id="PTHR44688:SF16">
    <property type="entry name" value="DNA-BINDING TRANSCRIPTIONAL ACTIVATOR DEVR_DOSR"/>
    <property type="match status" value="1"/>
</dbReference>
<dbReference type="STRING" id="311334.SAMN05421846_1162"/>
<protein>
    <submittedName>
        <fullName evidence="5">Regulatory protein, luxR family</fullName>
    </submittedName>
</protein>
<dbReference type="SUPFAM" id="SSF46894">
    <property type="entry name" value="C-terminal effector domain of the bipartite response regulators"/>
    <property type="match status" value="1"/>
</dbReference>
<keyword evidence="6" id="KW-1185">Reference proteome</keyword>
<dbReference type="SMART" id="SM00421">
    <property type="entry name" value="HTH_LUXR"/>
    <property type="match status" value="1"/>
</dbReference>
<evidence type="ECO:0000313" key="6">
    <source>
        <dbReference type="Proteomes" id="UP000198869"/>
    </source>
</evidence>
<keyword evidence="2" id="KW-0238">DNA-binding</keyword>
<sequence length="250" mass="29638">MEIVKKLNKALLHNKPDGRCLLNIEDFKNIAEAYTGTENCIAVLSDMQYDKSYIFSSKTSLELGLNFHDYPVTIDSIWEEEMLKKIHPDDRMKKYVHELRFFRFLESVNIENRSEFSVFSKIRMEDKKGIYQWIRHRMFYFFSPYNRKLRFALCLYDIEWDQSALSSRFLIINTVKGKVAFEDKMDYNNILSSREMEILKQIGEGLTSKEIADVLSISIHTVNRHRQNILEKLKVKNSVSAFNEVMDKFL</sequence>
<dbReference type="RefSeq" id="WP_089861323.1">
    <property type="nucleotide sequence ID" value="NZ_FNDW01000016.1"/>
</dbReference>
<dbReference type="EMBL" id="FNDW01000016">
    <property type="protein sequence ID" value="SDI85416.1"/>
    <property type="molecule type" value="Genomic_DNA"/>
</dbReference>
<dbReference type="GO" id="GO:0003677">
    <property type="term" value="F:DNA binding"/>
    <property type="evidence" value="ECO:0007669"/>
    <property type="project" value="UniProtKB-KW"/>
</dbReference>
<dbReference type="AlphaFoldDB" id="A0A1G8NZI6"/>
<reference evidence="6" key="1">
    <citation type="submission" date="2016-10" db="EMBL/GenBank/DDBJ databases">
        <authorList>
            <person name="Varghese N."/>
            <person name="Submissions S."/>
        </authorList>
    </citation>
    <scope>NUCLEOTIDE SEQUENCE [LARGE SCALE GENOMIC DNA]</scope>
    <source>
        <strain evidence="6">DSM 17071</strain>
    </source>
</reference>
<dbReference type="InterPro" id="IPR016032">
    <property type="entry name" value="Sig_transdc_resp-reg_C-effctor"/>
</dbReference>
<keyword evidence="1" id="KW-0805">Transcription regulation</keyword>
<dbReference type="PANTHER" id="PTHR44688">
    <property type="entry name" value="DNA-BINDING TRANSCRIPTIONAL ACTIVATOR DEVR_DOSR"/>
    <property type="match status" value="1"/>
</dbReference>
<dbReference type="CDD" id="cd06170">
    <property type="entry name" value="LuxR_C_like"/>
    <property type="match status" value="1"/>
</dbReference>
<evidence type="ECO:0000256" key="3">
    <source>
        <dbReference type="ARBA" id="ARBA00023163"/>
    </source>
</evidence>
<dbReference type="OrthoDB" id="965844at2"/>
<dbReference type="Pfam" id="PF00196">
    <property type="entry name" value="GerE"/>
    <property type="match status" value="1"/>
</dbReference>
<dbReference type="Proteomes" id="UP000198869">
    <property type="component" value="Unassembled WGS sequence"/>
</dbReference>
<dbReference type="GO" id="GO:0006355">
    <property type="term" value="P:regulation of DNA-templated transcription"/>
    <property type="evidence" value="ECO:0007669"/>
    <property type="project" value="InterPro"/>
</dbReference>
<feature type="domain" description="HTH luxR-type" evidence="4">
    <location>
        <begin position="184"/>
        <end position="249"/>
    </location>
</feature>
<evidence type="ECO:0000313" key="5">
    <source>
        <dbReference type="EMBL" id="SDI85416.1"/>
    </source>
</evidence>
<name>A0A1G8NZI6_9FLAO</name>
<evidence type="ECO:0000256" key="1">
    <source>
        <dbReference type="ARBA" id="ARBA00023015"/>
    </source>
</evidence>
<dbReference type="InterPro" id="IPR036388">
    <property type="entry name" value="WH-like_DNA-bd_sf"/>
</dbReference>
<accession>A0A1G8NZI6</accession>
<dbReference type="Gene3D" id="1.10.10.10">
    <property type="entry name" value="Winged helix-like DNA-binding domain superfamily/Winged helix DNA-binding domain"/>
    <property type="match status" value="1"/>
</dbReference>
<organism evidence="5 6">
    <name type="scientific">Chryseobacterium taeanense</name>
    <dbReference type="NCBI Taxonomy" id="311334"/>
    <lineage>
        <taxon>Bacteria</taxon>
        <taxon>Pseudomonadati</taxon>
        <taxon>Bacteroidota</taxon>
        <taxon>Flavobacteriia</taxon>
        <taxon>Flavobacteriales</taxon>
        <taxon>Weeksellaceae</taxon>
        <taxon>Chryseobacterium group</taxon>
        <taxon>Chryseobacterium</taxon>
    </lineage>
</organism>
<dbReference type="PROSITE" id="PS00622">
    <property type="entry name" value="HTH_LUXR_1"/>
    <property type="match status" value="1"/>
</dbReference>
<dbReference type="PRINTS" id="PR00038">
    <property type="entry name" value="HTHLUXR"/>
</dbReference>
<evidence type="ECO:0000259" key="4">
    <source>
        <dbReference type="PROSITE" id="PS50043"/>
    </source>
</evidence>
<keyword evidence="3" id="KW-0804">Transcription</keyword>
<gene>
    <name evidence="5" type="ORF">SAMN05421846_1162</name>
</gene>
<dbReference type="PROSITE" id="PS50043">
    <property type="entry name" value="HTH_LUXR_2"/>
    <property type="match status" value="1"/>
</dbReference>
<evidence type="ECO:0000256" key="2">
    <source>
        <dbReference type="ARBA" id="ARBA00023125"/>
    </source>
</evidence>